<proteinExistence type="predicted"/>
<dbReference type="AlphaFoldDB" id="A0A0F9J262"/>
<evidence type="ECO:0000313" key="2">
    <source>
        <dbReference type="EMBL" id="KKL93247.1"/>
    </source>
</evidence>
<evidence type="ECO:0000256" key="1">
    <source>
        <dbReference type="SAM" id="MobiDB-lite"/>
    </source>
</evidence>
<name>A0A0F9J262_9ZZZZ</name>
<accession>A0A0F9J262</accession>
<feature type="region of interest" description="Disordered" evidence="1">
    <location>
        <begin position="1"/>
        <end position="27"/>
    </location>
</feature>
<sequence length="27" mass="3087">MSYIAGRGRYKNETYPQSQRPGSVIVE</sequence>
<comment type="caution">
    <text evidence="2">The sequence shown here is derived from an EMBL/GenBank/DDBJ whole genome shotgun (WGS) entry which is preliminary data.</text>
</comment>
<gene>
    <name evidence="2" type="ORF">LCGC14_1876640</name>
</gene>
<dbReference type="EMBL" id="LAZR01019243">
    <property type="protein sequence ID" value="KKL93247.1"/>
    <property type="molecule type" value="Genomic_DNA"/>
</dbReference>
<feature type="non-terminal residue" evidence="2">
    <location>
        <position position="27"/>
    </location>
</feature>
<reference evidence="2" key="1">
    <citation type="journal article" date="2015" name="Nature">
        <title>Complex archaea that bridge the gap between prokaryotes and eukaryotes.</title>
        <authorList>
            <person name="Spang A."/>
            <person name="Saw J.H."/>
            <person name="Jorgensen S.L."/>
            <person name="Zaremba-Niedzwiedzka K."/>
            <person name="Martijn J."/>
            <person name="Lind A.E."/>
            <person name="van Eijk R."/>
            <person name="Schleper C."/>
            <person name="Guy L."/>
            <person name="Ettema T.J."/>
        </authorList>
    </citation>
    <scope>NUCLEOTIDE SEQUENCE</scope>
</reference>
<protein>
    <submittedName>
        <fullName evidence="2">Uncharacterized protein</fullName>
    </submittedName>
</protein>
<organism evidence="2">
    <name type="scientific">marine sediment metagenome</name>
    <dbReference type="NCBI Taxonomy" id="412755"/>
    <lineage>
        <taxon>unclassified sequences</taxon>
        <taxon>metagenomes</taxon>
        <taxon>ecological metagenomes</taxon>
    </lineage>
</organism>